<dbReference type="Gene3D" id="2.40.330.10">
    <property type="entry name" value="DNA-binding pseudobarrel domain"/>
    <property type="match status" value="1"/>
</dbReference>
<evidence type="ECO:0000256" key="4">
    <source>
        <dbReference type="ARBA" id="ARBA00023163"/>
    </source>
</evidence>
<keyword evidence="4" id="KW-0804">Transcription</keyword>
<evidence type="ECO:0000256" key="3">
    <source>
        <dbReference type="ARBA" id="ARBA00023125"/>
    </source>
</evidence>
<dbReference type="AlphaFoldDB" id="A0A8S0S5N5"/>
<dbReference type="PROSITE" id="PS50863">
    <property type="entry name" value="B3"/>
    <property type="match status" value="1"/>
</dbReference>
<gene>
    <name evidence="7" type="ORF">OLEA9_A030146</name>
</gene>
<dbReference type="PANTHER" id="PTHR23274">
    <property type="entry name" value="DNA HELICASE-RELATED"/>
    <property type="match status" value="1"/>
</dbReference>
<dbReference type="SUPFAM" id="SSF101936">
    <property type="entry name" value="DNA-binding pseudobarrel domain"/>
    <property type="match status" value="1"/>
</dbReference>
<keyword evidence="7" id="KW-0347">Helicase</keyword>
<dbReference type="CDD" id="cd10017">
    <property type="entry name" value="B3_DNA"/>
    <property type="match status" value="1"/>
</dbReference>
<feature type="non-terminal residue" evidence="7">
    <location>
        <position position="268"/>
    </location>
</feature>
<keyword evidence="5" id="KW-0539">Nucleus</keyword>
<dbReference type="GO" id="GO:0003677">
    <property type="term" value="F:DNA binding"/>
    <property type="evidence" value="ECO:0007669"/>
    <property type="project" value="UniProtKB-KW"/>
</dbReference>
<keyword evidence="3" id="KW-0238">DNA-binding</keyword>
<evidence type="ECO:0000256" key="5">
    <source>
        <dbReference type="ARBA" id="ARBA00023242"/>
    </source>
</evidence>
<evidence type="ECO:0000256" key="2">
    <source>
        <dbReference type="ARBA" id="ARBA00023015"/>
    </source>
</evidence>
<dbReference type="GO" id="GO:0006260">
    <property type="term" value="P:DNA replication"/>
    <property type="evidence" value="ECO:0007669"/>
    <property type="project" value="TreeGrafter"/>
</dbReference>
<evidence type="ECO:0000256" key="1">
    <source>
        <dbReference type="ARBA" id="ARBA00004123"/>
    </source>
</evidence>
<organism evidence="7 8">
    <name type="scientific">Olea europaea subsp. europaea</name>
    <dbReference type="NCBI Taxonomy" id="158383"/>
    <lineage>
        <taxon>Eukaryota</taxon>
        <taxon>Viridiplantae</taxon>
        <taxon>Streptophyta</taxon>
        <taxon>Embryophyta</taxon>
        <taxon>Tracheophyta</taxon>
        <taxon>Spermatophyta</taxon>
        <taxon>Magnoliopsida</taxon>
        <taxon>eudicotyledons</taxon>
        <taxon>Gunneridae</taxon>
        <taxon>Pentapetalae</taxon>
        <taxon>asterids</taxon>
        <taxon>lamiids</taxon>
        <taxon>Lamiales</taxon>
        <taxon>Oleaceae</taxon>
        <taxon>Oleeae</taxon>
        <taxon>Olea</taxon>
    </lineage>
</organism>
<evidence type="ECO:0000259" key="6">
    <source>
        <dbReference type="PROSITE" id="PS50863"/>
    </source>
</evidence>
<evidence type="ECO:0000313" key="8">
    <source>
        <dbReference type="Proteomes" id="UP000594638"/>
    </source>
</evidence>
<keyword evidence="7" id="KW-0378">Hydrolase</keyword>
<sequence length="268" mass="31396">RNVILVEITTGEYRGKQVFLPRIPFIPLKTDRTTIPFKRTQFSIRLCFAMTINKAQSRTLDFVGLYLLEPVFYHGQLYVALSRANTSRSTKVLLKLKFYSNRPMKIIRTTYMLPTSFINYWELEIGNTLRLTAYGAIIVTVQLERIDGEIYLANGWEEFFDHHNLQDGYVVVFESNGNLMLNMRIFDRSRAEITYGSNYEVDDDDLNMDNPAFEVKLTLDHNNHREIVCVIFNTSCCLYHEGLQNTIFQDMCKMFEFSTLYFTTRISL</sequence>
<dbReference type="CDD" id="cd18809">
    <property type="entry name" value="SF1_C_RecD"/>
    <property type="match status" value="1"/>
</dbReference>
<reference evidence="7 8" key="1">
    <citation type="submission" date="2019-12" db="EMBL/GenBank/DDBJ databases">
        <authorList>
            <person name="Alioto T."/>
            <person name="Alioto T."/>
            <person name="Gomez Garrido J."/>
        </authorList>
    </citation>
    <scope>NUCLEOTIDE SEQUENCE [LARGE SCALE GENOMIC DNA]</scope>
</reference>
<comment type="caution">
    <text evidence="7">The sequence shown here is derived from an EMBL/GenBank/DDBJ whole genome shotgun (WGS) entry which is preliminary data.</text>
</comment>
<keyword evidence="8" id="KW-1185">Reference proteome</keyword>
<dbReference type="GO" id="GO:0005657">
    <property type="term" value="C:replication fork"/>
    <property type="evidence" value="ECO:0007669"/>
    <property type="project" value="TreeGrafter"/>
</dbReference>
<dbReference type="Proteomes" id="UP000594638">
    <property type="component" value="Unassembled WGS sequence"/>
</dbReference>
<evidence type="ECO:0000313" key="7">
    <source>
        <dbReference type="EMBL" id="CAA2986583.1"/>
    </source>
</evidence>
<dbReference type="GO" id="GO:0005634">
    <property type="term" value="C:nucleus"/>
    <property type="evidence" value="ECO:0007669"/>
    <property type="project" value="UniProtKB-SubCell"/>
</dbReference>
<dbReference type="InterPro" id="IPR027417">
    <property type="entry name" value="P-loop_NTPase"/>
</dbReference>
<feature type="domain" description="TF-B3" evidence="6">
    <location>
        <begin position="96"/>
        <end position="189"/>
    </location>
</feature>
<dbReference type="PANTHER" id="PTHR23274:SF50">
    <property type="entry name" value="ATP-DEPENDENT DNA HELICASE"/>
    <property type="match status" value="1"/>
</dbReference>
<dbReference type="GO" id="GO:0004386">
    <property type="term" value="F:helicase activity"/>
    <property type="evidence" value="ECO:0007669"/>
    <property type="project" value="UniProtKB-KW"/>
</dbReference>
<dbReference type="InterPro" id="IPR015300">
    <property type="entry name" value="DNA-bd_pseudobarrel_sf"/>
</dbReference>
<dbReference type="Pfam" id="PF02362">
    <property type="entry name" value="B3"/>
    <property type="match status" value="1"/>
</dbReference>
<dbReference type="SUPFAM" id="SSF52540">
    <property type="entry name" value="P-loop containing nucleoside triphosphate hydrolases"/>
    <property type="match status" value="1"/>
</dbReference>
<proteinExistence type="predicted"/>
<dbReference type="EMBL" id="CACTIH010003872">
    <property type="protein sequence ID" value="CAA2986583.1"/>
    <property type="molecule type" value="Genomic_DNA"/>
</dbReference>
<name>A0A8S0S5N5_OLEEU</name>
<keyword evidence="2" id="KW-0805">Transcription regulation</keyword>
<feature type="non-terminal residue" evidence="7">
    <location>
        <position position="1"/>
    </location>
</feature>
<keyword evidence="7" id="KW-0547">Nucleotide-binding</keyword>
<comment type="subcellular location">
    <subcellularLocation>
        <location evidence="1">Nucleus</location>
    </subcellularLocation>
</comment>
<dbReference type="OrthoDB" id="1429584at2759"/>
<dbReference type="InterPro" id="IPR003340">
    <property type="entry name" value="B3_DNA-bd"/>
</dbReference>
<protein>
    <submittedName>
        <fullName evidence="7">ATP-dependent DNA helicase PIF1-like</fullName>
    </submittedName>
</protein>
<accession>A0A8S0S5N5</accession>
<keyword evidence="7" id="KW-0067">ATP-binding</keyword>